<gene>
    <name evidence="4" type="ORF">C0081_11600</name>
</gene>
<comment type="caution">
    <text evidence="4">The sequence shown here is derived from an EMBL/GenBank/DDBJ whole genome shotgun (WGS) entry which is preliminary data.</text>
</comment>
<dbReference type="InterPro" id="IPR007129">
    <property type="entry name" value="Ubiqinol_cyt_c_chaperone_CPB3"/>
</dbReference>
<dbReference type="Proteomes" id="UP000234881">
    <property type="component" value="Unassembled WGS sequence"/>
</dbReference>
<keyword evidence="5" id="KW-1185">Reference proteome</keyword>
<dbReference type="PIRSF" id="PIRSF032079">
    <property type="entry name" value="UCP032079"/>
    <property type="match status" value="1"/>
</dbReference>
<dbReference type="PANTHER" id="PTHR12184">
    <property type="entry name" value="UBIQUINOL-CYTOCHROME C REDUCTASE COMPLEX ASSEMBLY FACTOR 1 FAMILY MEMBER"/>
    <property type="match status" value="1"/>
</dbReference>
<dbReference type="InterPro" id="IPR014569">
    <property type="entry name" value="Ubq_cyt-c_CBP3-rel"/>
</dbReference>
<proteinExistence type="inferred from homology"/>
<comment type="similarity">
    <text evidence="2">Belongs to the UPF0174 family.</text>
</comment>
<comment type="similarity">
    <text evidence="1">Belongs to the CBP3 family.</text>
</comment>
<accession>A0A2N5XQB1</accession>
<name>A0A2N5XQB1_9HYPH</name>
<feature type="domain" description="Ubiquinol-cytochrome c chaperone" evidence="3">
    <location>
        <begin position="35"/>
        <end position="173"/>
    </location>
</feature>
<evidence type="ECO:0000313" key="4">
    <source>
        <dbReference type="EMBL" id="PLW76709.1"/>
    </source>
</evidence>
<evidence type="ECO:0000259" key="3">
    <source>
        <dbReference type="Pfam" id="PF03981"/>
    </source>
</evidence>
<evidence type="ECO:0000313" key="5">
    <source>
        <dbReference type="Proteomes" id="UP000234881"/>
    </source>
</evidence>
<dbReference type="OrthoDB" id="7158889at2"/>
<evidence type="ECO:0000256" key="2">
    <source>
        <dbReference type="ARBA" id="ARBA00006436"/>
    </source>
</evidence>
<dbReference type="PANTHER" id="PTHR12184:SF1">
    <property type="entry name" value="UBIQUINOL-CYTOCHROME-C REDUCTASE COMPLEX ASSEMBLY FACTOR 1"/>
    <property type="match status" value="1"/>
</dbReference>
<evidence type="ECO:0000256" key="1">
    <source>
        <dbReference type="ARBA" id="ARBA00006407"/>
    </source>
</evidence>
<dbReference type="RefSeq" id="WP_101533998.1">
    <property type="nucleotide sequence ID" value="NZ_JBFHIU010000014.1"/>
</dbReference>
<protein>
    <submittedName>
        <fullName evidence="4">Ubiquinol-cytochrome C chaperone</fullName>
    </submittedName>
</protein>
<reference evidence="4 5" key="1">
    <citation type="submission" date="2018-01" db="EMBL/GenBank/DDBJ databases">
        <title>The draft genome sequence of Cohaesibacter sp. H1304.</title>
        <authorList>
            <person name="Wang N.-N."/>
            <person name="Du Z.-J."/>
        </authorList>
    </citation>
    <scope>NUCLEOTIDE SEQUENCE [LARGE SCALE GENOMIC DNA]</scope>
    <source>
        <strain evidence="4 5">H1304</strain>
    </source>
</reference>
<dbReference type="AlphaFoldDB" id="A0A2N5XQB1"/>
<dbReference type="Pfam" id="PF03981">
    <property type="entry name" value="Ubiq_cyt_C_chap"/>
    <property type="match status" value="1"/>
</dbReference>
<organism evidence="4 5">
    <name type="scientific">Cohaesibacter celericrescens</name>
    <dbReference type="NCBI Taxonomy" id="2067669"/>
    <lineage>
        <taxon>Bacteria</taxon>
        <taxon>Pseudomonadati</taxon>
        <taxon>Pseudomonadota</taxon>
        <taxon>Alphaproteobacteria</taxon>
        <taxon>Hyphomicrobiales</taxon>
        <taxon>Cohaesibacteraceae</taxon>
    </lineage>
</organism>
<dbReference type="EMBL" id="PKUQ01000022">
    <property type="protein sequence ID" value="PLW76709.1"/>
    <property type="molecule type" value="Genomic_DNA"/>
</dbReference>
<sequence length="188" mass="21571">MIFKLFRKDTKKEQIAALLYDAIVARSRQPVFYLDYKVEDSINGRFEMIVLHAYVVFHFLRNEDGNAKDVGQAVFNRFFRDMDDSLREIGVGDLSVPKKIKKMAQSFYGRVEAYDIAREESLEALASALSRNIYPDEPQSRPEANILAQYVLDNEEALKAQAIESFLKGTITFAEIPHVEQKVEQIAN</sequence>
<dbReference type="InterPro" id="IPR021150">
    <property type="entry name" value="Ubiq_cyt_c_chap"/>
</dbReference>